<evidence type="ECO:0000256" key="12">
    <source>
        <dbReference type="SAM" id="Phobius"/>
    </source>
</evidence>
<dbReference type="InterPro" id="IPR032695">
    <property type="entry name" value="Integrin_dom_sf"/>
</dbReference>
<dbReference type="GO" id="GO:0033627">
    <property type="term" value="P:cell adhesion mediated by integrin"/>
    <property type="evidence" value="ECO:0007669"/>
    <property type="project" value="TreeGrafter"/>
</dbReference>
<dbReference type="Pfam" id="PF20806">
    <property type="entry name" value="Integrin_A_Ig_3"/>
    <property type="match status" value="1"/>
</dbReference>
<feature type="signal peptide" evidence="13">
    <location>
        <begin position="1"/>
        <end position="20"/>
    </location>
</feature>
<keyword evidence="3 12" id="KW-0812">Transmembrane</keyword>
<evidence type="ECO:0000256" key="11">
    <source>
        <dbReference type="SAM" id="MobiDB-lite"/>
    </source>
</evidence>
<feature type="domain" description="Integrin alpha third immunoglobulin-like" evidence="14">
    <location>
        <begin position="53"/>
        <end position="240"/>
    </location>
</feature>
<comment type="subcellular location">
    <subcellularLocation>
        <location evidence="1">Membrane</location>
        <topology evidence="1">Single-pass type I membrane protein</topology>
    </subcellularLocation>
</comment>
<reference evidence="15" key="1">
    <citation type="journal article" date="2021" name="Sci. Adv.">
        <title>The American lobster genome reveals insights on longevity, neural, and immune adaptations.</title>
        <authorList>
            <person name="Polinski J.M."/>
            <person name="Zimin A.V."/>
            <person name="Clark K.F."/>
            <person name="Kohn A.B."/>
            <person name="Sadowski N."/>
            <person name="Timp W."/>
            <person name="Ptitsyn A."/>
            <person name="Khanna P."/>
            <person name="Romanova D.Y."/>
            <person name="Williams P."/>
            <person name="Greenwood S.J."/>
            <person name="Moroz L.L."/>
            <person name="Walt D.R."/>
            <person name="Bodnar A.G."/>
        </authorList>
    </citation>
    <scope>NUCLEOTIDE SEQUENCE</scope>
    <source>
        <strain evidence="15">GMGI-L3</strain>
    </source>
</reference>
<dbReference type="GO" id="GO:0007229">
    <property type="term" value="P:integrin-mediated signaling pathway"/>
    <property type="evidence" value="ECO:0007669"/>
    <property type="project" value="UniProtKB-KW"/>
</dbReference>
<sequence length="327" mass="36374">MATNVCVVLLVLATVRCSSGFNIDIGSHVTHISDQAGSMFGFAVAQHKDRGLSRSSAPENIEYNRTLYRSEGLTHEHHLGPEVMHKYGISNNGPSEILETELVILWPTKTLNGESEGVYVSCRKRYSSSSDSSSYSSGENDLAKRDKRQADGPINWDTESTDCGPTKCTRIHCVVGPLVENDIFYIYVRSRLMVSTLAEYPYEDISITSRMVARVKSLPHGVNPEYLAVQAHDVMTPVSPAKSLDVAPQVPWWVIVLATLAGILILLIIILILWKCGYFKRHRPEQQARNGEDAQPLNPTRPNNHNGVNGHNNNPYNRPYYPGDEAL</sequence>
<keyword evidence="16" id="KW-1185">Reference proteome</keyword>
<dbReference type="GO" id="GO:0007157">
    <property type="term" value="P:heterophilic cell-cell adhesion via plasma membrane cell adhesion molecules"/>
    <property type="evidence" value="ECO:0007669"/>
    <property type="project" value="UniProtKB-ARBA"/>
</dbReference>
<comment type="similarity">
    <text evidence="2">Belongs to the integrin alpha chain family.</text>
</comment>
<evidence type="ECO:0000256" key="8">
    <source>
        <dbReference type="ARBA" id="ARBA00023157"/>
    </source>
</evidence>
<feature type="region of interest" description="Disordered" evidence="11">
    <location>
        <begin position="126"/>
        <end position="158"/>
    </location>
</feature>
<keyword evidence="8" id="KW-1015">Disulfide bond</keyword>
<dbReference type="GO" id="GO:0007160">
    <property type="term" value="P:cell-matrix adhesion"/>
    <property type="evidence" value="ECO:0007669"/>
    <property type="project" value="TreeGrafter"/>
</dbReference>
<accession>A0A8J5KCC7</accession>
<keyword evidence="7 12" id="KW-0472">Membrane</keyword>
<evidence type="ECO:0000256" key="4">
    <source>
        <dbReference type="ARBA" id="ARBA00022889"/>
    </source>
</evidence>
<evidence type="ECO:0000259" key="14">
    <source>
        <dbReference type="Pfam" id="PF20806"/>
    </source>
</evidence>
<evidence type="ECO:0000256" key="5">
    <source>
        <dbReference type="ARBA" id="ARBA00022989"/>
    </source>
</evidence>
<feature type="transmembrane region" description="Helical" evidence="12">
    <location>
        <begin position="252"/>
        <end position="274"/>
    </location>
</feature>
<gene>
    <name evidence="15" type="primary">ITGA6-L</name>
    <name evidence="15" type="ORF">Hamer_G012350</name>
</gene>
<evidence type="ECO:0000256" key="13">
    <source>
        <dbReference type="SAM" id="SignalP"/>
    </source>
</evidence>
<name>A0A8J5KCC7_HOMAM</name>
<feature type="chain" id="PRO_5035147963" evidence="13">
    <location>
        <begin position="21"/>
        <end position="327"/>
    </location>
</feature>
<keyword evidence="13" id="KW-0732">Signal</keyword>
<dbReference type="InterPro" id="IPR048286">
    <property type="entry name" value="Integrin_alpha_Ig-like_3"/>
</dbReference>
<keyword evidence="5 12" id="KW-1133">Transmembrane helix</keyword>
<feature type="region of interest" description="Disordered" evidence="11">
    <location>
        <begin position="286"/>
        <end position="327"/>
    </location>
</feature>
<evidence type="ECO:0000256" key="3">
    <source>
        <dbReference type="ARBA" id="ARBA00022692"/>
    </source>
</evidence>
<evidence type="ECO:0000256" key="10">
    <source>
        <dbReference type="ARBA" id="ARBA00023180"/>
    </source>
</evidence>
<dbReference type="PANTHER" id="PTHR23220">
    <property type="entry name" value="INTEGRIN ALPHA"/>
    <property type="match status" value="1"/>
</dbReference>
<keyword evidence="4" id="KW-0130">Cell adhesion</keyword>
<feature type="compositionally biased region" description="Low complexity" evidence="11">
    <location>
        <begin position="127"/>
        <end position="137"/>
    </location>
</feature>
<dbReference type="GO" id="GO:0008305">
    <property type="term" value="C:integrin complex"/>
    <property type="evidence" value="ECO:0007669"/>
    <property type="project" value="TreeGrafter"/>
</dbReference>
<dbReference type="Gene3D" id="1.20.5.930">
    <property type="entry name" value="Bicelle-embedded integrin alpha(iib) transmembrane segment"/>
    <property type="match status" value="1"/>
</dbReference>
<evidence type="ECO:0000313" key="15">
    <source>
        <dbReference type="EMBL" id="KAG7170114.1"/>
    </source>
</evidence>
<dbReference type="GO" id="GO:0005178">
    <property type="term" value="F:integrin binding"/>
    <property type="evidence" value="ECO:0007669"/>
    <property type="project" value="TreeGrafter"/>
</dbReference>
<comment type="caution">
    <text evidence="15">The sequence shown here is derived from an EMBL/GenBank/DDBJ whole genome shotgun (WGS) entry which is preliminary data.</text>
</comment>
<dbReference type="GO" id="GO:0009897">
    <property type="term" value="C:external side of plasma membrane"/>
    <property type="evidence" value="ECO:0007669"/>
    <property type="project" value="TreeGrafter"/>
</dbReference>
<proteinExistence type="inferred from homology"/>
<keyword evidence="6 15" id="KW-0401">Integrin</keyword>
<protein>
    <submittedName>
        <fullName evidence="15">Integrin alpha-6-like</fullName>
    </submittedName>
</protein>
<evidence type="ECO:0000256" key="6">
    <source>
        <dbReference type="ARBA" id="ARBA00023037"/>
    </source>
</evidence>
<dbReference type="AlphaFoldDB" id="A0A8J5KCC7"/>
<dbReference type="FunFam" id="1.20.5.930:FF:000001">
    <property type="entry name" value="Integrin subunit alpha V"/>
    <property type="match status" value="1"/>
</dbReference>
<dbReference type="Proteomes" id="UP000747542">
    <property type="component" value="Unassembled WGS sequence"/>
</dbReference>
<feature type="compositionally biased region" description="Low complexity" evidence="11">
    <location>
        <begin position="301"/>
        <end position="327"/>
    </location>
</feature>
<feature type="compositionally biased region" description="Basic and acidic residues" evidence="11">
    <location>
        <begin position="141"/>
        <end position="150"/>
    </location>
</feature>
<dbReference type="SUPFAM" id="SSF69179">
    <property type="entry name" value="Integrin domains"/>
    <property type="match status" value="1"/>
</dbReference>
<evidence type="ECO:0000313" key="16">
    <source>
        <dbReference type="Proteomes" id="UP000747542"/>
    </source>
</evidence>
<evidence type="ECO:0000256" key="2">
    <source>
        <dbReference type="ARBA" id="ARBA00008054"/>
    </source>
</evidence>
<keyword evidence="9" id="KW-0675">Receptor</keyword>
<keyword evidence="10" id="KW-0325">Glycoprotein</keyword>
<organism evidence="15 16">
    <name type="scientific">Homarus americanus</name>
    <name type="common">American lobster</name>
    <dbReference type="NCBI Taxonomy" id="6706"/>
    <lineage>
        <taxon>Eukaryota</taxon>
        <taxon>Metazoa</taxon>
        <taxon>Ecdysozoa</taxon>
        <taxon>Arthropoda</taxon>
        <taxon>Crustacea</taxon>
        <taxon>Multicrustacea</taxon>
        <taxon>Malacostraca</taxon>
        <taxon>Eumalacostraca</taxon>
        <taxon>Eucarida</taxon>
        <taxon>Decapoda</taxon>
        <taxon>Pleocyemata</taxon>
        <taxon>Astacidea</taxon>
        <taxon>Nephropoidea</taxon>
        <taxon>Nephropidae</taxon>
        <taxon>Homarus</taxon>
    </lineage>
</organism>
<evidence type="ECO:0000256" key="9">
    <source>
        <dbReference type="ARBA" id="ARBA00023170"/>
    </source>
</evidence>
<evidence type="ECO:0000256" key="7">
    <source>
        <dbReference type="ARBA" id="ARBA00023136"/>
    </source>
</evidence>
<dbReference type="PANTHER" id="PTHR23220:SF133">
    <property type="entry name" value="INTEGRIN ALPHA-PS2"/>
    <property type="match status" value="1"/>
</dbReference>
<dbReference type="EMBL" id="JAHLQT010014894">
    <property type="protein sequence ID" value="KAG7170114.1"/>
    <property type="molecule type" value="Genomic_DNA"/>
</dbReference>
<dbReference type="Gene3D" id="2.60.40.1530">
    <property type="entry name" value="ntegrin, alpha v. Chain A, domain 4"/>
    <property type="match status" value="2"/>
</dbReference>
<evidence type="ECO:0000256" key="1">
    <source>
        <dbReference type="ARBA" id="ARBA00004479"/>
    </source>
</evidence>